<dbReference type="InterPro" id="IPR006136">
    <property type="entry name" value="FlhB"/>
</dbReference>
<keyword evidence="15" id="KW-0969">Cilium</keyword>
<keyword evidence="8 13" id="KW-0653">Protein transport</keyword>
<protein>
    <recommendedName>
        <fullName evidence="3 13">Flagellar biosynthetic protein FlhB</fullName>
    </recommendedName>
</protein>
<evidence type="ECO:0000256" key="14">
    <source>
        <dbReference type="SAM" id="MobiDB-lite"/>
    </source>
</evidence>
<feature type="compositionally biased region" description="Basic and acidic residues" evidence="14">
    <location>
        <begin position="7"/>
        <end position="24"/>
    </location>
</feature>
<feature type="transmembrane region" description="Helical" evidence="13">
    <location>
        <begin position="139"/>
        <end position="166"/>
    </location>
</feature>
<dbReference type="GO" id="GO:0005886">
    <property type="term" value="C:plasma membrane"/>
    <property type="evidence" value="ECO:0007669"/>
    <property type="project" value="UniProtKB-SubCell"/>
</dbReference>
<proteinExistence type="inferred from homology"/>
<evidence type="ECO:0000313" key="16">
    <source>
        <dbReference type="Proteomes" id="UP000622580"/>
    </source>
</evidence>
<evidence type="ECO:0000256" key="9">
    <source>
        <dbReference type="ARBA" id="ARBA00022989"/>
    </source>
</evidence>
<evidence type="ECO:0000256" key="13">
    <source>
        <dbReference type="RuleBase" id="RU364091"/>
    </source>
</evidence>
<sequence>MADDSDPESKTEEPTAGKLSKAREDGDVVKTPDLATLASFAAAASVIAVAGSAMTRNLAVALVPFIAHPDSISVEGGGSQQVMQYVMKAGAPLILGVMVAAALAGIAGNLVQTGIMFTPNKVFKFDFKKVSPMGGLKRMFGVDALMQFVKSLVKIALVAWIGYLVVKPHLHEFTNLSAMDPMAILPFALKIIRNLAFSIAAFLLLIAGLDWFWQRQRFMKRMRMSKEDLKEEYKQTEGDPHIKGKQKQLRMVRARQRMMQNVPGATVVVMNPTHYAVALKYEAGGEGAPQCVAKGMDAIALRIRKVAEDNGVPVIVDPPLARSLYASVEIEEFIPQKHYEAVAKIIGFIMQSEKKAEAPKPKPKMTPTRVRVPG</sequence>
<keyword evidence="11 13" id="KW-1006">Bacterial flagellum protein export</keyword>
<comment type="subcellular location">
    <subcellularLocation>
        <location evidence="1">Cell membrane</location>
        <topology evidence="1">Multi-pass membrane protein</topology>
    </subcellularLocation>
</comment>
<keyword evidence="5 13" id="KW-1003">Cell membrane</keyword>
<gene>
    <name evidence="13 15" type="primary">flhB</name>
    <name evidence="15" type="ORF">JKL49_06560</name>
</gene>
<evidence type="ECO:0000256" key="3">
    <source>
        <dbReference type="ARBA" id="ARBA00021622"/>
    </source>
</evidence>
<keyword evidence="15" id="KW-0282">Flagellum</keyword>
<evidence type="ECO:0000256" key="1">
    <source>
        <dbReference type="ARBA" id="ARBA00004651"/>
    </source>
</evidence>
<feature type="transmembrane region" description="Helical" evidence="13">
    <location>
        <begin position="191"/>
        <end position="213"/>
    </location>
</feature>
<dbReference type="NCBIfam" id="TIGR00328">
    <property type="entry name" value="flhB"/>
    <property type="match status" value="1"/>
</dbReference>
<dbReference type="EMBL" id="JAGSGD010000001">
    <property type="protein sequence ID" value="MBR7619047.1"/>
    <property type="molecule type" value="Genomic_DNA"/>
</dbReference>
<feature type="transmembrane region" description="Helical" evidence="13">
    <location>
        <begin position="93"/>
        <end position="118"/>
    </location>
</feature>
<dbReference type="AlphaFoldDB" id="A0A941CZ99"/>
<feature type="region of interest" description="Disordered" evidence="14">
    <location>
        <begin position="1"/>
        <end position="24"/>
    </location>
</feature>
<evidence type="ECO:0000256" key="4">
    <source>
        <dbReference type="ARBA" id="ARBA00022448"/>
    </source>
</evidence>
<keyword evidence="10 13" id="KW-0472">Membrane</keyword>
<accession>A0A941CZ99</accession>
<dbReference type="Proteomes" id="UP000622580">
    <property type="component" value="Unassembled WGS sequence"/>
</dbReference>
<evidence type="ECO:0000256" key="11">
    <source>
        <dbReference type="ARBA" id="ARBA00023225"/>
    </source>
</evidence>
<dbReference type="GO" id="GO:0044780">
    <property type="term" value="P:bacterial-type flagellum assembly"/>
    <property type="evidence" value="ECO:0007669"/>
    <property type="project" value="InterPro"/>
</dbReference>
<feature type="transmembrane region" description="Helical" evidence="13">
    <location>
        <begin position="34"/>
        <end position="54"/>
    </location>
</feature>
<evidence type="ECO:0000256" key="8">
    <source>
        <dbReference type="ARBA" id="ARBA00022927"/>
    </source>
</evidence>
<evidence type="ECO:0000256" key="7">
    <source>
        <dbReference type="ARBA" id="ARBA00022795"/>
    </source>
</evidence>
<keyword evidence="7 13" id="KW-1005">Bacterial flagellum biogenesis</keyword>
<keyword evidence="9 13" id="KW-1133">Transmembrane helix</keyword>
<evidence type="ECO:0000256" key="2">
    <source>
        <dbReference type="ARBA" id="ARBA00010690"/>
    </source>
</evidence>
<name>A0A941CZ99_9CAUL</name>
<evidence type="ECO:0000313" key="15">
    <source>
        <dbReference type="EMBL" id="MBR7619047.1"/>
    </source>
</evidence>
<comment type="caution">
    <text evidence="15">The sequence shown here is derived from an EMBL/GenBank/DDBJ whole genome shotgun (WGS) entry which is preliminary data.</text>
</comment>
<dbReference type="GO" id="GO:0009306">
    <property type="term" value="P:protein secretion"/>
    <property type="evidence" value="ECO:0007669"/>
    <property type="project" value="InterPro"/>
</dbReference>
<dbReference type="PRINTS" id="PR00950">
    <property type="entry name" value="TYPE3IMSPROT"/>
</dbReference>
<keyword evidence="6 13" id="KW-0812">Transmembrane</keyword>
<keyword evidence="16" id="KW-1185">Reference proteome</keyword>
<comment type="similarity">
    <text evidence="2 13">Belongs to the type III secretion exporter family.</text>
</comment>
<feature type="region of interest" description="Disordered" evidence="14">
    <location>
        <begin position="353"/>
        <end position="374"/>
    </location>
</feature>
<dbReference type="Gene3D" id="3.40.1690.10">
    <property type="entry name" value="secretion proteins EscU"/>
    <property type="match status" value="1"/>
</dbReference>
<evidence type="ECO:0000256" key="10">
    <source>
        <dbReference type="ARBA" id="ARBA00023136"/>
    </source>
</evidence>
<evidence type="ECO:0000256" key="12">
    <source>
        <dbReference type="ARBA" id="ARBA00025078"/>
    </source>
</evidence>
<dbReference type="PANTHER" id="PTHR30531:SF12">
    <property type="entry name" value="FLAGELLAR BIOSYNTHETIC PROTEIN FLHB"/>
    <property type="match status" value="1"/>
</dbReference>
<organism evidence="15 16">
    <name type="scientific">Phenylobacterium glaciei</name>
    <dbReference type="NCBI Taxonomy" id="2803784"/>
    <lineage>
        <taxon>Bacteria</taxon>
        <taxon>Pseudomonadati</taxon>
        <taxon>Pseudomonadota</taxon>
        <taxon>Alphaproteobacteria</taxon>
        <taxon>Caulobacterales</taxon>
        <taxon>Caulobacteraceae</taxon>
        <taxon>Phenylobacterium</taxon>
    </lineage>
</organism>
<reference evidence="15" key="1">
    <citation type="submission" date="2021-04" db="EMBL/GenBank/DDBJ databases">
        <title>Draft genome assembly of strain Phenylobacterium sp. 20VBR1 using MiniION and Illumina platforms.</title>
        <authorList>
            <person name="Thomas F.A."/>
            <person name="Krishnan K.P."/>
            <person name="Sinha R.K."/>
        </authorList>
    </citation>
    <scope>NUCLEOTIDE SEQUENCE</scope>
    <source>
        <strain evidence="15">20VBR1</strain>
    </source>
</reference>
<dbReference type="PANTHER" id="PTHR30531">
    <property type="entry name" value="FLAGELLAR BIOSYNTHETIC PROTEIN FLHB"/>
    <property type="match status" value="1"/>
</dbReference>
<keyword evidence="4 13" id="KW-0813">Transport</keyword>
<dbReference type="Gene3D" id="6.10.250.2080">
    <property type="match status" value="1"/>
</dbReference>
<dbReference type="RefSeq" id="WP_215339157.1">
    <property type="nucleotide sequence ID" value="NZ_JAGSGD010000001.1"/>
</dbReference>
<evidence type="ECO:0000256" key="5">
    <source>
        <dbReference type="ARBA" id="ARBA00022475"/>
    </source>
</evidence>
<dbReference type="SUPFAM" id="SSF160544">
    <property type="entry name" value="EscU C-terminal domain-like"/>
    <property type="match status" value="1"/>
</dbReference>
<dbReference type="InterPro" id="IPR029025">
    <property type="entry name" value="T3SS_substrate_exporter_C"/>
</dbReference>
<dbReference type="InterPro" id="IPR006135">
    <property type="entry name" value="T3SS_substrate_exporter"/>
</dbReference>
<keyword evidence="15" id="KW-0966">Cell projection</keyword>
<evidence type="ECO:0000256" key="6">
    <source>
        <dbReference type="ARBA" id="ARBA00022692"/>
    </source>
</evidence>
<dbReference type="Pfam" id="PF01312">
    <property type="entry name" value="Bac_export_2"/>
    <property type="match status" value="1"/>
</dbReference>
<comment type="function">
    <text evidence="12 13">Required for formation of the rod structure in the basal body of the flagellar apparatus. Together with FliI and FliH, may constitute the export apparatus of flagellin.</text>
</comment>